<sequence length="270" mass="31083">MNKFKHEMDDFFGVNPRFNKSLKHKMLLNIKEAKSNKFSSKRYGFFKYTAIFAILLSMVTFFLVQAVNETAQETQKPSTGKVEELVVTDTDTVAEIPIFTAYEEPLEIFDFKYDTMDRGNHEYAAQPLLIDPLAYSEKKIARGDVVTYEYKFSEGLQKTISRVIGLPGESVEIVDGHIFVDEQKLETFYSSVHRLGIDSYEEYSQQVEKNTSSTSDTSGMKEIFQTNMKKIQLAENEVFLVGDDWLRGSQYTLKLKKIQGEVIGYYKSVY</sequence>
<accession>A0ABM6ISP3</accession>
<evidence type="ECO:0000313" key="3">
    <source>
        <dbReference type="EMBL" id="AQU79299.1"/>
    </source>
</evidence>
<dbReference type="RefSeq" id="WP_078080385.1">
    <property type="nucleotide sequence ID" value="NZ_CP019401.1"/>
</dbReference>
<keyword evidence="1" id="KW-0812">Transmembrane</keyword>
<dbReference type="Proteomes" id="UP000189661">
    <property type="component" value="Chromosome"/>
</dbReference>
<dbReference type="SUPFAM" id="SSF51306">
    <property type="entry name" value="LexA/Signal peptidase"/>
    <property type="match status" value="1"/>
</dbReference>
<feature type="transmembrane region" description="Helical" evidence="1">
    <location>
        <begin position="45"/>
        <end position="67"/>
    </location>
</feature>
<name>A0ABM6ISP3_9BACL</name>
<proteinExistence type="predicted"/>
<dbReference type="EMBL" id="CP019401">
    <property type="protein sequence ID" value="AQU79299.1"/>
    <property type="molecule type" value="Genomic_DNA"/>
</dbReference>
<keyword evidence="4" id="KW-1185">Reference proteome</keyword>
<feature type="domain" description="Peptidase S26" evidence="2">
    <location>
        <begin position="128"/>
        <end position="244"/>
    </location>
</feature>
<keyword evidence="1" id="KW-1133">Transmembrane helix</keyword>
<evidence type="ECO:0000259" key="2">
    <source>
        <dbReference type="Pfam" id="PF10502"/>
    </source>
</evidence>
<keyword evidence="1" id="KW-0472">Membrane</keyword>
<reference evidence="3 4" key="1">
    <citation type="submission" date="2017-01" db="EMBL/GenBank/DDBJ databases">
        <title>Planococcus faecalis genome complete sequence.</title>
        <authorList>
            <person name="Lee P.C."/>
        </authorList>
    </citation>
    <scope>NUCLEOTIDE SEQUENCE [LARGE SCALE GENOMIC DNA]</scope>
    <source>
        <strain evidence="3 4">AJ003</strain>
    </source>
</reference>
<evidence type="ECO:0000256" key="1">
    <source>
        <dbReference type="SAM" id="Phobius"/>
    </source>
</evidence>
<evidence type="ECO:0000313" key="4">
    <source>
        <dbReference type="Proteomes" id="UP000189661"/>
    </source>
</evidence>
<dbReference type="InterPro" id="IPR019533">
    <property type="entry name" value="Peptidase_S26"/>
</dbReference>
<gene>
    <name evidence="3" type="ORF">AJGP001_08485</name>
</gene>
<dbReference type="Pfam" id="PF10502">
    <property type="entry name" value="Peptidase_S26"/>
    <property type="match status" value="1"/>
</dbReference>
<dbReference type="Gene3D" id="2.10.109.10">
    <property type="entry name" value="Umud Fragment, subunit A"/>
    <property type="match status" value="1"/>
</dbReference>
<dbReference type="InterPro" id="IPR036286">
    <property type="entry name" value="LexA/Signal_pep-like_sf"/>
</dbReference>
<organism evidence="3 4">
    <name type="scientific">Planococcus faecalis</name>
    <dbReference type="NCBI Taxonomy" id="1598147"/>
    <lineage>
        <taxon>Bacteria</taxon>
        <taxon>Bacillati</taxon>
        <taxon>Bacillota</taxon>
        <taxon>Bacilli</taxon>
        <taxon>Bacillales</taxon>
        <taxon>Caryophanaceae</taxon>
        <taxon>Planococcus</taxon>
    </lineage>
</organism>
<protein>
    <recommendedName>
        <fullName evidence="2">Peptidase S26 domain-containing protein</fullName>
    </recommendedName>
</protein>